<keyword evidence="6 13" id="KW-0285">Flavoprotein</keyword>
<keyword evidence="7 13" id="KW-0662">Pyridine nucleotide biosynthesis</keyword>
<dbReference type="Pfam" id="PF02910">
    <property type="entry name" value="Succ_DH_flav_C"/>
    <property type="match status" value="1"/>
</dbReference>
<evidence type="ECO:0000256" key="13">
    <source>
        <dbReference type="RuleBase" id="RU362049"/>
    </source>
</evidence>
<evidence type="ECO:0000256" key="8">
    <source>
        <dbReference type="ARBA" id="ARBA00022827"/>
    </source>
</evidence>
<feature type="region of interest" description="Disordered" evidence="14">
    <location>
        <begin position="531"/>
        <end position="560"/>
    </location>
</feature>
<comment type="subcellular location">
    <subcellularLocation>
        <location evidence="13">Cytoplasm</location>
    </subcellularLocation>
</comment>
<keyword evidence="18" id="KW-1185">Reference proteome</keyword>
<evidence type="ECO:0000259" key="15">
    <source>
        <dbReference type="Pfam" id="PF00890"/>
    </source>
</evidence>
<evidence type="ECO:0000256" key="5">
    <source>
        <dbReference type="ARBA" id="ARBA00021901"/>
    </source>
</evidence>
<gene>
    <name evidence="17" type="ORF">GCM10023353_25280</name>
</gene>
<evidence type="ECO:0000256" key="9">
    <source>
        <dbReference type="ARBA" id="ARBA00023002"/>
    </source>
</evidence>
<name>A0ABP9CYQ6_9ACTN</name>
<dbReference type="PRINTS" id="PR00368">
    <property type="entry name" value="FADPNR"/>
</dbReference>
<dbReference type="NCBIfam" id="NF005867">
    <property type="entry name" value="PRK07804.1"/>
    <property type="match status" value="1"/>
</dbReference>
<evidence type="ECO:0000256" key="11">
    <source>
        <dbReference type="ARBA" id="ARBA00048305"/>
    </source>
</evidence>
<evidence type="ECO:0000256" key="2">
    <source>
        <dbReference type="ARBA" id="ARBA00004950"/>
    </source>
</evidence>
<dbReference type="SUPFAM" id="SSF51905">
    <property type="entry name" value="FAD/NAD(P)-binding domain"/>
    <property type="match status" value="1"/>
</dbReference>
<accession>A0ABP9CYQ6</accession>
<dbReference type="Gene3D" id="3.90.700.10">
    <property type="entry name" value="Succinate dehydrogenase/fumarate reductase flavoprotein, catalytic domain"/>
    <property type="match status" value="1"/>
</dbReference>
<dbReference type="SUPFAM" id="SSF56425">
    <property type="entry name" value="Succinate dehydrogenase/fumarate reductase flavoprotein, catalytic domain"/>
    <property type="match status" value="1"/>
</dbReference>
<evidence type="ECO:0000256" key="4">
    <source>
        <dbReference type="ARBA" id="ARBA00012173"/>
    </source>
</evidence>
<dbReference type="NCBIfam" id="TIGR00551">
    <property type="entry name" value="nadB"/>
    <property type="match status" value="1"/>
</dbReference>
<evidence type="ECO:0000256" key="14">
    <source>
        <dbReference type="SAM" id="MobiDB-lite"/>
    </source>
</evidence>
<dbReference type="InterPro" id="IPR005288">
    <property type="entry name" value="NadB"/>
</dbReference>
<dbReference type="PANTHER" id="PTHR42716:SF2">
    <property type="entry name" value="L-ASPARTATE OXIDASE, CHLOROPLASTIC"/>
    <property type="match status" value="1"/>
</dbReference>
<dbReference type="Pfam" id="PF00890">
    <property type="entry name" value="FAD_binding_2"/>
    <property type="match status" value="1"/>
</dbReference>
<organism evidence="17 18">
    <name type="scientific">Tomitella cavernea</name>
    <dbReference type="NCBI Taxonomy" id="1387982"/>
    <lineage>
        <taxon>Bacteria</taxon>
        <taxon>Bacillati</taxon>
        <taxon>Actinomycetota</taxon>
        <taxon>Actinomycetes</taxon>
        <taxon>Mycobacteriales</taxon>
        <taxon>Tomitella</taxon>
    </lineage>
</organism>
<comment type="similarity">
    <text evidence="3 13">Belongs to the FAD-dependent oxidoreductase 2 family. NadB subfamily.</text>
</comment>
<proteinExistence type="inferred from homology"/>
<sequence>MTGAGRGVGPAVPAVEWEAHADLVVVGGGVAGLSAARAAARRGLAVLVLQKGPMQQGGGSEAASEDTSTAFAQGGVAVARAGHDTSAAHADDTCDAGAGLCDRSAVESIVADGPRALTWLVESGAEFDRGPDGDYAATREGGHRVRRILHAHGDATGAEVQRALDAACGPVESGIARVIGASVLRVCTDHRGVTGVLAETADGHGVVHAPSVLLATGGLGRLYSVSTNPAAATGDGLALALDAGAQAADLEFVQFHPTALYVPGAQGRSPLVSEAVRGEGGVLVDARGRSVTDGVHPMGDLAPRDVVARAIASRMRETGAAHVFLDARAVEGFAARFPTITASCRRIGIVPAADRIPVAPAAHFSCGGVVTDVHGRTRVPGLFAAGEVARTGLHGGNRLASNSLLEGLVVGERAGLAAVGRAAMSPEVLDAAFRLAPAAPRERVQEMMTAHCSVTRSADGLAAAAAGITTAARPAIVRTRPGAEDAALTIAATAVLTAAELRTETRGCHTRDDHPEARPEWARSIVFEQGGGAMPRPVLPDSPTGGPAMDFRLDTAGADR</sequence>
<keyword evidence="8 13" id="KW-0274">FAD</keyword>
<evidence type="ECO:0000256" key="3">
    <source>
        <dbReference type="ARBA" id="ARBA00008562"/>
    </source>
</evidence>
<feature type="compositionally biased region" description="Basic and acidic residues" evidence="14">
    <location>
        <begin position="551"/>
        <end position="560"/>
    </location>
</feature>
<evidence type="ECO:0000313" key="17">
    <source>
        <dbReference type="EMBL" id="GAA4817491.1"/>
    </source>
</evidence>
<dbReference type="SUPFAM" id="SSF46977">
    <property type="entry name" value="Succinate dehydrogenase/fumarate reductase flavoprotein C-terminal domain"/>
    <property type="match status" value="1"/>
</dbReference>
<protein>
    <recommendedName>
        <fullName evidence="5 12">L-aspartate oxidase</fullName>
        <ecNumber evidence="4 12">1.4.3.16</ecNumber>
    </recommendedName>
</protein>
<evidence type="ECO:0000256" key="10">
    <source>
        <dbReference type="ARBA" id="ARBA00029426"/>
    </source>
</evidence>
<dbReference type="Proteomes" id="UP001500839">
    <property type="component" value="Unassembled WGS sequence"/>
</dbReference>
<dbReference type="EC" id="1.4.3.16" evidence="4 12"/>
<dbReference type="InterPro" id="IPR027477">
    <property type="entry name" value="Succ_DH/fumarate_Rdtase_cat_sf"/>
</dbReference>
<dbReference type="RefSeq" id="WP_200174095.1">
    <property type="nucleotide sequence ID" value="NZ_BAABKQ010000001.1"/>
</dbReference>
<feature type="domain" description="Fumarate reductase/succinate dehydrogenase flavoprotein-like C-terminal" evidence="16">
    <location>
        <begin position="489"/>
        <end position="519"/>
    </location>
</feature>
<dbReference type="InterPro" id="IPR003953">
    <property type="entry name" value="FAD-dep_OxRdtase_2_FAD-bd"/>
</dbReference>
<comment type="catalytic activity">
    <reaction evidence="11">
        <text>L-aspartate + O2 = iminosuccinate + H2O2</text>
        <dbReference type="Rhea" id="RHEA:25876"/>
        <dbReference type="ChEBI" id="CHEBI:15379"/>
        <dbReference type="ChEBI" id="CHEBI:16240"/>
        <dbReference type="ChEBI" id="CHEBI:29991"/>
        <dbReference type="ChEBI" id="CHEBI:77875"/>
        <dbReference type="EC" id="1.4.3.16"/>
    </reaction>
    <physiologicalReaction direction="left-to-right" evidence="11">
        <dbReference type="Rhea" id="RHEA:25877"/>
    </physiologicalReaction>
</comment>
<dbReference type="InterPro" id="IPR037099">
    <property type="entry name" value="Fum_R/Succ_DH_flav-like_C_sf"/>
</dbReference>
<dbReference type="InterPro" id="IPR015939">
    <property type="entry name" value="Fum_Rdtase/Succ_DH_flav-like_C"/>
</dbReference>
<dbReference type="InterPro" id="IPR036188">
    <property type="entry name" value="FAD/NAD-bd_sf"/>
</dbReference>
<comment type="function">
    <text evidence="10">Catalyzes the oxidation of L-aspartate to iminoaspartate, the first step in the de novo biosynthesis of NAD(+).</text>
</comment>
<evidence type="ECO:0000259" key="16">
    <source>
        <dbReference type="Pfam" id="PF02910"/>
    </source>
</evidence>
<feature type="domain" description="FAD-dependent oxidoreductase 2 FAD-binding" evidence="15">
    <location>
        <begin position="22"/>
        <end position="404"/>
    </location>
</feature>
<comment type="pathway">
    <text evidence="2 13">Cofactor biosynthesis; NAD(+) biosynthesis; iminoaspartate from L-aspartate (oxidase route): step 1/1.</text>
</comment>
<dbReference type="Gene3D" id="1.20.58.100">
    <property type="entry name" value="Fumarate reductase/succinate dehydrogenase flavoprotein-like, C-terminal domain"/>
    <property type="match status" value="1"/>
</dbReference>
<keyword evidence="9 13" id="KW-0560">Oxidoreductase</keyword>
<evidence type="ECO:0000256" key="7">
    <source>
        <dbReference type="ARBA" id="ARBA00022642"/>
    </source>
</evidence>
<reference evidence="18" key="1">
    <citation type="journal article" date="2019" name="Int. J. Syst. Evol. Microbiol.">
        <title>The Global Catalogue of Microorganisms (GCM) 10K type strain sequencing project: providing services to taxonomists for standard genome sequencing and annotation.</title>
        <authorList>
            <consortium name="The Broad Institute Genomics Platform"/>
            <consortium name="The Broad Institute Genome Sequencing Center for Infectious Disease"/>
            <person name="Wu L."/>
            <person name="Ma J."/>
        </authorList>
    </citation>
    <scope>NUCLEOTIDE SEQUENCE [LARGE SCALE GENOMIC DNA]</scope>
    <source>
        <strain evidence="18">JCM 18542</strain>
    </source>
</reference>
<dbReference type="EMBL" id="BAABKQ010000001">
    <property type="protein sequence ID" value="GAA4817491.1"/>
    <property type="molecule type" value="Genomic_DNA"/>
</dbReference>
<dbReference type="PANTHER" id="PTHR42716">
    <property type="entry name" value="L-ASPARTATE OXIDASE"/>
    <property type="match status" value="1"/>
</dbReference>
<evidence type="ECO:0000313" key="18">
    <source>
        <dbReference type="Proteomes" id="UP001500839"/>
    </source>
</evidence>
<dbReference type="PRINTS" id="PR00411">
    <property type="entry name" value="PNDRDTASEI"/>
</dbReference>
<dbReference type="Gene3D" id="3.50.50.60">
    <property type="entry name" value="FAD/NAD(P)-binding domain"/>
    <property type="match status" value="1"/>
</dbReference>
<evidence type="ECO:0000256" key="1">
    <source>
        <dbReference type="ARBA" id="ARBA00001974"/>
    </source>
</evidence>
<comment type="cofactor">
    <cofactor evidence="1 13">
        <name>FAD</name>
        <dbReference type="ChEBI" id="CHEBI:57692"/>
    </cofactor>
</comment>
<comment type="caution">
    <text evidence="17">The sequence shown here is derived from an EMBL/GenBank/DDBJ whole genome shotgun (WGS) entry which is preliminary data.</text>
</comment>
<evidence type="ECO:0000256" key="6">
    <source>
        <dbReference type="ARBA" id="ARBA00022630"/>
    </source>
</evidence>
<evidence type="ECO:0000256" key="12">
    <source>
        <dbReference type="NCBIfam" id="TIGR00551"/>
    </source>
</evidence>